<name>A0A1M7J2I2_9GAMM</name>
<dbReference type="Proteomes" id="UP000321726">
    <property type="component" value="Unassembled WGS sequence"/>
</dbReference>
<evidence type="ECO:0000313" key="5">
    <source>
        <dbReference type="Proteomes" id="UP000321726"/>
    </source>
</evidence>
<evidence type="ECO:0000313" key="3">
    <source>
        <dbReference type="EMBL" id="SHM47175.1"/>
    </source>
</evidence>
<dbReference type="EMBL" id="FRCA01000008">
    <property type="protein sequence ID" value="SHM47175.1"/>
    <property type="molecule type" value="Genomic_DNA"/>
</dbReference>
<dbReference type="OrthoDB" id="6172167at2"/>
<keyword evidence="1" id="KW-1133">Transmembrane helix</keyword>
<accession>A0A1M7J2I2</accession>
<keyword evidence="1" id="KW-0472">Membrane</keyword>
<evidence type="ECO:0000313" key="4">
    <source>
        <dbReference type="Proteomes" id="UP000184123"/>
    </source>
</evidence>
<evidence type="ECO:0000313" key="2">
    <source>
        <dbReference type="EMBL" id="GEN24289.1"/>
    </source>
</evidence>
<proteinExistence type="predicted"/>
<gene>
    <name evidence="2" type="ORF">HCU01_22380</name>
    <name evidence="3" type="ORF">SAMN05660971_03080</name>
</gene>
<organism evidence="3 4">
    <name type="scientific">Halomonas cupida</name>
    <dbReference type="NCBI Taxonomy" id="44933"/>
    <lineage>
        <taxon>Bacteria</taxon>
        <taxon>Pseudomonadati</taxon>
        <taxon>Pseudomonadota</taxon>
        <taxon>Gammaproteobacteria</taxon>
        <taxon>Oceanospirillales</taxon>
        <taxon>Halomonadaceae</taxon>
        <taxon>Halomonas</taxon>
    </lineage>
</organism>
<keyword evidence="5" id="KW-1185">Reference proteome</keyword>
<protein>
    <submittedName>
        <fullName evidence="3">Uncharacterized protein</fullName>
    </submittedName>
</protein>
<feature type="transmembrane region" description="Helical" evidence="1">
    <location>
        <begin position="35"/>
        <end position="57"/>
    </location>
</feature>
<dbReference type="RefSeq" id="WP_073436095.1">
    <property type="nucleotide sequence ID" value="NZ_BJXU01000086.1"/>
</dbReference>
<dbReference type="Proteomes" id="UP000184123">
    <property type="component" value="Unassembled WGS sequence"/>
</dbReference>
<keyword evidence="1" id="KW-0812">Transmembrane</keyword>
<sequence length="59" mass="6776">MPSSHARGATRRVPNRRKRRFPGKWTIFDRWLDRLVTIAVVTAILVGVVALTLSWFLEG</sequence>
<reference evidence="3 4" key="1">
    <citation type="submission" date="2016-11" db="EMBL/GenBank/DDBJ databases">
        <authorList>
            <person name="Jaros S."/>
            <person name="Januszkiewicz K."/>
            <person name="Wedrychowicz H."/>
        </authorList>
    </citation>
    <scope>NUCLEOTIDE SEQUENCE [LARGE SCALE GENOMIC DNA]</scope>
    <source>
        <strain evidence="3 4">DSM 4740</strain>
    </source>
</reference>
<reference evidence="2 5" key="2">
    <citation type="submission" date="2019-07" db="EMBL/GenBank/DDBJ databases">
        <title>Whole genome shotgun sequence of Halomonas cupida NBRC 102219.</title>
        <authorList>
            <person name="Hosoyama A."/>
            <person name="Uohara A."/>
            <person name="Ohji S."/>
            <person name="Ichikawa N."/>
        </authorList>
    </citation>
    <scope>NUCLEOTIDE SEQUENCE [LARGE SCALE GENOMIC DNA]</scope>
    <source>
        <strain evidence="2 5">NBRC 102219</strain>
    </source>
</reference>
<dbReference type="EMBL" id="BJXU01000086">
    <property type="protein sequence ID" value="GEN24289.1"/>
    <property type="molecule type" value="Genomic_DNA"/>
</dbReference>
<dbReference type="AlphaFoldDB" id="A0A1M7J2I2"/>
<evidence type="ECO:0000256" key="1">
    <source>
        <dbReference type="SAM" id="Phobius"/>
    </source>
</evidence>